<evidence type="ECO:0000256" key="5">
    <source>
        <dbReference type="SAM" id="SignalP"/>
    </source>
</evidence>
<dbReference type="PANTHER" id="PTHR43649">
    <property type="entry name" value="ARABINOSE-BINDING PROTEIN-RELATED"/>
    <property type="match status" value="1"/>
</dbReference>
<accession>A0A3Q8X3J6</accession>
<dbReference type="GO" id="GO:0055085">
    <property type="term" value="P:transmembrane transport"/>
    <property type="evidence" value="ECO:0007669"/>
    <property type="project" value="InterPro"/>
</dbReference>
<dbReference type="InterPro" id="IPR006059">
    <property type="entry name" value="SBP"/>
</dbReference>
<keyword evidence="2" id="KW-0813">Transport</keyword>
<organism evidence="6 7">
    <name type="scientific">Paenibacillus albus</name>
    <dbReference type="NCBI Taxonomy" id="2495582"/>
    <lineage>
        <taxon>Bacteria</taxon>
        <taxon>Bacillati</taxon>
        <taxon>Bacillota</taxon>
        <taxon>Bacilli</taxon>
        <taxon>Bacillales</taxon>
        <taxon>Paenibacillaceae</taxon>
        <taxon>Paenibacillus</taxon>
    </lineage>
</organism>
<sequence length="559" mass="61145">MKSRKAIALLTSAILLLAFQAACSNSGNNDNSKNDTATTTNNSTKTNNNSGSTNTATNDTTSDNSTTNTTTDDSAKKEDKTITFATITNYYTAGLQVAADDYHKLHPETTVKIDIISDNTTYQTGFQAKMAAGGDDAPDIVHANLLGDSSANNVKKGFLLKLDDFVKQPNPYNNGTSLWDGVDSAYWPYAYTSDGNIFMVPFDLVGTGFFYNKDLFAKAGISDAPATWEDLFADLQKLKDSSTIPLAMSQATGSDYEGWMVGAFLDWSTRQYVPEALVQAGDAIDTPQVEAINSKVTYSADNPFFDIGAVYNTERQLAFWKSGKYDVTGPAEQKTWSTLKQLSKFLQPGYATMKDADAYQLFISGKAAAYWNGSWQVGQILKDQKSLGDKAFQWGTFKFPDFKDADPNFPGHPRGILVPGHQLAITNKKDAEGVARSEDFLQFLYSPEEAQKVFTTTIDAGQFVQGPSLVKGVTLSDEVNSYLKGFLVAGNMTPMSLITGGNPAAEPNATADMKNLELKYYNDKISLEDYLKQRAALAKKTNEQYIKDNKIDLDPKTNP</sequence>
<dbReference type="SUPFAM" id="SSF53850">
    <property type="entry name" value="Periplasmic binding protein-like II"/>
    <property type="match status" value="1"/>
</dbReference>
<dbReference type="Proteomes" id="UP000272528">
    <property type="component" value="Chromosome"/>
</dbReference>
<comment type="similarity">
    <text evidence="1">Belongs to the bacterial solute-binding protein 1 family.</text>
</comment>
<protein>
    <submittedName>
        <fullName evidence="6">Extracellular solute-binding protein</fullName>
    </submittedName>
</protein>
<name>A0A3Q8X3J6_9BACL</name>
<dbReference type="AlphaFoldDB" id="A0A3Q8X3J6"/>
<proteinExistence type="inferred from homology"/>
<dbReference type="RefSeq" id="WP_126014398.1">
    <property type="nucleotide sequence ID" value="NZ_CP034437.1"/>
</dbReference>
<dbReference type="Pfam" id="PF01547">
    <property type="entry name" value="SBP_bac_1"/>
    <property type="match status" value="1"/>
</dbReference>
<evidence type="ECO:0000313" key="7">
    <source>
        <dbReference type="Proteomes" id="UP000272528"/>
    </source>
</evidence>
<dbReference type="PANTHER" id="PTHR43649:SF12">
    <property type="entry name" value="DIACETYLCHITOBIOSE BINDING PROTEIN DASA"/>
    <property type="match status" value="1"/>
</dbReference>
<dbReference type="Gene3D" id="3.40.190.10">
    <property type="entry name" value="Periplasmic binding protein-like II"/>
    <property type="match status" value="1"/>
</dbReference>
<evidence type="ECO:0000256" key="1">
    <source>
        <dbReference type="ARBA" id="ARBA00008520"/>
    </source>
</evidence>
<feature type="signal peptide" evidence="5">
    <location>
        <begin position="1"/>
        <end position="21"/>
    </location>
</feature>
<evidence type="ECO:0000256" key="2">
    <source>
        <dbReference type="ARBA" id="ARBA00022448"/>
    </source>
</evidence>
<keyword evidence="3 5" id="KW-0732">Signal</keyword>
<dbReference type="KEGG" id="palb:EJC50_08210"/>
<feature type="region of interest" description="Disordered" evidence="4">
    <location>
        <begin position="26"/>
        <end position="75"/>
    </location>
</feature>
<dbReference type="PROSITE" id="PS01037">
    <property type="entry name" value="SBP_BACTERIAL_1"/>
    <property type="match status" value="1"/>
</dbReference>
<evidence type="ECO:0000313" key="6">
    <source>
        <dbReference type="EMBL" id="AZN39632.1"/>
    </source>
</evidence>
<dbReference type="InterPro" id="IPR050490">
    <property type="entry name" value="Bact_solute-bd_prot1"/>
</dbReference>
<evidence type="ECO:0000256" key="4">
    <source>
        <dbReference type="SAM" id="MobiDB-lite"/>
    </source>
</evidence>
<dbReference type="OrthoDB" id="9798191at2"/>
<feature type="compositionally biased region" description="Low complexity" evidence="4">
    <location>
        <begin position="26"/>
        <end position="72"/>
    </location>
</feature>
<gene>
    <name evidence="6" type="ORF">EJC50_08210</name>
</gene>
<reference evidence="7" key="1">
    <citation type="submission" date="2018-12" db="EMBL/GenBank/DDBJ databases">
        <title>Genome sequence of Peanibacillus sp.</title>
        <authorList>
            <person name="Subramani G."/>
            <person name="Srinivasan S."/>
            <person name="Kim M.K."/>
        </authorList>
    </citation>
    <scope>NUCLEOTIDE SEQUENCE [LARGE SCALE GENOMIC DNA]</scope>
    <source>
        <strain evidence="7">18JY67-1</strain>
    </source>
</reference>
<evidence type="ECO:0000256" key="3">
    <source>
        <dbReference type="ARBA" id="ARBA00022729"/>
    </source>
</evidence>
<feature type="chain" id="PRO_5039014151" evidence="5">
    <location>
        <begin position="22"/>
        <end position="559"/>
    </location>
</feature>
<dbReference type="InterPro" id="IPR006061">
    <property type="entry name" value="SBP_1_CS"/>
</dbReference>
<keyword evidence="7" id="KW-1185">Reference proteome</keyword>
<dbReference type="EMBL" id="CP034437">
    <property type="protein sequence ID" value="AZN39632.1"/>
    <property type="molecule type" value="Genomic_DNA"/>
</dbReference>